<comment type="caution">
    <text evidence="1">The sequence shown here is derived from an EMBL/GenBank/DDBJ whole genome shotgun (WGS) entry which is preliminary data.</text>
</comment>
<evidence type="ECO:0000313" key="1">
    <source>
        <dbReference type="EMBL" id="OWP61302.1"/>
    </source>
</evidence>
<dbReference type="AlphaFoldDB" id="A0A246FFL2"/>
<feature type="non-terminal residue" evidence="1">
    <location>
        <position position="71"/>
    </location>
</feature>
<gene>
    <name evidence="1" type="ORF">CDA63_20180</name>
</gene>
<proteinExistence type="predicted"/>
<name>A0A246FFL2_9BACT</name>
<sequence>MYCFIDDFLRSTRPQAPHKRQLSDAELLTTALLAARFFGGNLAAARRYMQQHWGMKALDKSGFTRQLHRLH</sequence>
<dbReference type="EMBL" id="NIRR01000111">
    <property type="protein sequence ID" value="OWP61302.1"/>
    <property type="molecule type" value="Genomic_DNA"/>
</dbReference>
<accession>A0A246FFL2</accession>
<dbReference type="Proteomes" id="UP000197277">
    <property type="component" value="Unassembled WGS sequence"/>
</dbReference>
<keyword evidence="2" id="KW-1185">Reference proteome</keyword>
<reference evidence="1 2" key="1">
    <citation type="submission" date="2017-06" db="EMBL/GenBank/DDBJ databases">
        <title>Hymenobacter amundsenii sp. nov. isolated from regoliths in Antarctica.</title>
        <authorList>
            <person name="Sedlacek I."/>
            <person name="Kralova S."/>
            <person name="Pantucek R."/>
            <person name="Svec P."/>
            <person name="Holochova P."/>
            <person name="Stankova E."/>
            <person name="Vrbovska V."/>
            <person name="Busse H.-J."/>
        </authorList>
    </citation>
    <scope>NUCLEOTIDE SEQUENCE [LARGE SCALE GENOMIC DNA]</scope>
    <source>
        <strain evidence="1 2">CCM 8682</strain>
    </source>
</reference>
<protein>
    <submittedName>
        <fullName evidence="1">Transposase</fullName>
    </submittedName>
</protein>
<evidence type="ECO:0000313" key="2">
    <source>
        <dbReference type="Proteomes" id="UP000197277"/>
    </source>
</evidence>
<organism evidence="1 2">
    <name type="scientific">Hymenobacter amundsenii</name>
    <dbReference type="NCBI Taxonomy" id="2006685"/>
    <lineage>
        <taxon>Bacteria</taxon>
        <taxon>Pseudomonadati</taxon>
        <taxon>Bacteroidota</taxon>
        <taxon>Cytophagia</taxon>
        <taxon>Cytophagales</taxon>
        <taxon>Hymenobacteraceae</taxon>
        <taxon>Hymenobacter</taxon>
    </lineage>
</organism>